<dbReference type="AlphaFoldDB" id="A0A146JZI6"/>
<gene>
    <name evidence="2" type="ORF">TPC1_30393</name>
</gene>
<evidence type="ECO:0000256" key="1">
    <source>
        <dbReference type="SAM" id="MobiDB-lite"/>
    </source>
</evidence>
<feature type="compositionally biased region" description="Low complexity" evidence="1">
    <location>
        <begin position="250"/>
        <end position="260"/>
    </location>
</feature>
<dbReference type="EMBL" id="GDID01006494">
    <property type="protein sequence ID" value="JAP90112.1"/>
    <property type="molecule type" value="Transcribed_RNA"/>
</dbReference>
<feature type="region of interest" description="Disordered" evidence="1">
    <location>
        <begin position="238"/>
        <end position="270"/>
    </location>
</feature>
<protein>
    <submittedName>
        <fullName evidence="2">Uncharacterized protein</fullName>
    </submittedName>
</protein>
<sequence>YTQFLYQRHIYDIMQMTDLPECSIKQTTTVSQKLACLLLGANNMRKKLFDFIIENKDCSELSDFDLQKIYSQLKQECEVEQDATIFTLVLKMIDSRICLPVFLSVPLSVISPIQAASELFQQKIIKQNLYFAPFGSVILGLCAFYTADMEEDFEQETHRWYLQNFAKTMKTWSTKPPLERIRKQFRHHFTEKYEKVPIKKYCFQKVPQFQQSDFLKTLPILPNFEHWQQIQQQRAEYQTRKSVEKESEESSLGSSRTSQSQTEKTKMRLRLGRKKQLKDEEVTFYQRIQMAKQQALSVQFTFEEFHDRFDYLFQEYKISGFRIQLLQRLKLQKAKLSRQMQLTAQMNQLKQHLNSKKLLKKLIRKLVRQFFKNLLARWEAVTLQYLKVIKLKQYQKSLLKRQNCQTKLLMRRFATFCLQKNNLIAKTLEKQSQLQKMQKLKLNCRFDDVKRKIYQFYAVLLGKLFWTTKKKFLKVQVYTVAFQQRKLLIKLKQHQNVEKHLEEFILSNQTLQHTQKPNLQEKLKPFYKQIPFLGQIIEQALQSSLKLIKNNLNVFCGVNFIFQEESGFRKAVKCCILNNLQKMKLEFVLENVKIPAFSPFQRTGKLKTQQFLFDEGKRLSLEEIVVLSVFVEAVWGLC</sequence>
<feature type="non-terminal residue" evidence="2">
    <location>
        <position position="1"/>
    </location>
</feature>
<name>A0A146JZI6_9EUKA</name>
<evidence type="ECO:0000313" key="2">
    <source>
        <dbReference type="EMBL" id="JAP90112.1"/>
    </source>
</evidence>
<reference evidence="2" key="1">
    <citation type="submission" date="2015-07" db="EMBL/GenBank/DDBJ databases">
        <title>Adaptation to a free-living lifestyle via gene acquisitions in the diplomonad Trepomonas sp. PC1.</title>
        <authorList>
            <person name="Xu F."/>
            <person name="Jerlstrom-Hultqvist J."/>
            <person name="Kolisko M."/>
            <person name="Simpson A.G.B."/>
            <person name="Roger A.J."/>
            <person name="Svard S.G."/>
            <person name="Andersson J.O."/>
        </authorList>
    </citation>
    <scope>NUCLEOTIDE SEQUENCE</scope>
    <source>
        <strain evidence="2">PC1</strain>
    </source>
</reference>
<organism evidence="2">
    <name type="scientific">Trepomonas sp. PC1</name>
    <dbReference type="NCBI Taxonomy" id="1076344"/>
    <lineage>
        <taxon>Eukaryota</taxon>
        <taxon>Metamonada</taxon>
        <taxon>Diplomonadida</taxon>
        <taxon>Hexamitidae</taxon>
        <taxon>Hexamitinae</taxon>
        <taxon>Trepomonas</taxon>
    </lineage>
</organism>
<accession>A0A146JZI6</accession>
<proteinExistence type="predicted"/>